<dbReference type="InterPro" id="IPR036259">
    <property type="entry name" value="MFS_trans_sf"/>
</dbReference>
<dbReference type="GO" id="GO:0022857">
    <property type="term" value="F:transmembrane transporter activity"/>
    <property type="evidence" value="ECO:0007669"/>
    <property type="project" value="InterPro"/>
</dbReference>
<evidence type="ECO:0000259" key="11">
    <source>
        <dbReference type="PROSITE" id="PS50850"/>
    </source>
</evidence>
<accession>A0A177A4J1</accession>
<dbReference type="Proteomes" id="UP000077154">
    <property type="component" value="Unassembled WGS sequence"/>
</dbReference>
<evidence type="ECO:0000256" key="9">
    <source>
        <dbReference type="SAM" id="MobiDB-lite"/>
    </source>
</evidence>
<dbReference type="VEuPathDB" id="FungiDB:GMDG_06692"/>
<keyword evidence="3 10" id="KW-0812">Transmembrane</keyword>
<evidence type="ECO:0000256" key="10">
    <source>
        <dbReference type="SAM" id="Phobius"/>
    </source>
</evidence>
<evidence type="ECO:0000256" key="1">
    <source>
        <dbReference type="ARBA" id="ARBA00004128"/>
    </source>
</evidence>
<organism evidence="12">
    <name type="scientific">Pseudogymnoascus destructans</name>
    <dbReference type="NCBI Taxonomy" id="655981"/>
    <lineage>
        <taxon>Eukaryota</taxon>
        <taxon>Fungi</taxon>
        <taxon>Dikarya</taxon>
        <taxon>Ascomycota</taxon>
        <taxon>Pezizomycotina</taxon>
        <taxon>Leotiomycetes</taxon>
        <taxon>Thelebolales</taxon>
        <taxon>Thelebolaceae</taxon>
        <taxon>Pseudogymnoascus</taxon>
    </lineage>
</organism>
<feature type="transmembrane region" description="Helical" evidence="10">
    <location>
        <begin position="91"/>
        <end position="110"/>
    </location>
</feature>
<feature type="transmembrane region" description="Helical" evidence="10">
    <location>
        <begin position="244"/>
        <end position="271"/>
    </location>
</feature>
<feature type="transmembrane region" description="Helical" evidence="10">
    <location>
        <begin position="386"/>
        <end position="404"/>
    </location>
</feature>
<dbReference type="EMBL" id="KV441401">
    <property type="protein sequence ID" value="OAF57195.1"/>
    <property type="molecule type" value="Genomic_DNA"/>
</dbReference>
<evidence type="ECO:0000256" key="3">
    <source>
        <dbReference type="ARBA" id="ARBA00022692"/>
    </source>
</evidence>
<dbReference type="GO" id="GO:0005774">
    <property type="term" value="C:vacuolar membrane"/>
    <property type="evidence" value="ECO:0007669"/>
    <property type="project" value="UniProtKB-SubCell"/>
</dbReference>
<feature type="transmembrane region" description="Helical" evidence="10">
    <location>
        <begin position="122"/>
        <end position="141"/>
    </location>
</feature>
<comment type="subcellular location">
    <subcellularLocation>
        <location evidence="1">Vacuole membrane</location>
        <topology evidence="1">Multi-pass membrane protein</topology>
    </subcellularLocation>
</comment>
<evidence type="ECO:0000256" key="5">
    <source>
        <dbReference type="ARBA" id="ARBA00023136"/>
    </source>
</evidence>
<dbReference type="OrthoDB" id="10021397at2759"/>
<feature type="transmembrane region" description="Helical" evidence="10">
    <location>
        <begin position="56"/>
        <end position="79"/>
    </location>
</feature>
<evidence type="ECO:0000256" key="7">
    <source>
        <dbReference type="ARBA" id="ARBA00069956"/>
    </source>
</evidence>
<feature type="transmembrane region" description="Helical" evidence="10">
    <location>
        <begin position="410"/>
        <end position="432"/>
    </location>
</feature>
<comment type="similarity">
    <text evidence="2">Belongs to the major facilitator superfamily. TCR/Tet family.</text>
</comment>
<feature type="region of interest" description="Disordered" evidence="9">
    <location>
        <begin position="558"/>
        <end position="583"/>
    </location>
</feature>
<dbReference type="AlphaFoldDB" id="A0A177A4J1"/>
<evidence type="ECO:0000256" key="8">
    <source>
        <dbReference type="ARBA" id="ARBA00083178"/>
    </source>
</evidence>
<evidence type="ECO:0000256" key="2">
    <source>
        <dbReference type="ARBA" id="ARBA00007520"/>
    </source>
</evidence>
<dbReference type="GeneID" id="36289078"/>
<feature type="transmembrane region" description="Helical" evidence="10">
    <location>
        <begin position="147"/>
        <end position="168"/>
    </location>
</feature>
<dbReference type="Pfam" id="PF07690">
    <property type="entry name" value="MFS_1"/>
    <property type="match status" value="2"/>
</dbReference>
<comment type="function">
    <text evidence="6">Efflux pump; part of the gene cluster that mediates the biosynthesis of dothistromin (DOTH), a polyketide toxin very similar in structure to the aflatoxin precursor, versicolorin B. One function of dotC may be to transport early-stage dothistromin biosynthetic intermediates from the cytoplasm into vacuoles, thereby affecting the rate of dothistromin production.</text>
</comment>
<name>A0A177A4J1_9PEZI</name>
<feature type="compositionally biased region" description="Low complexity" evidence="9">
    <location>
        <begin position="8"/>
        <end position="21"/>
    </location>
</feature>
<feature type="transmembrane region" description="Helical" evidence="10">
    <location>
        <begin position="277"/>
        <end position="296"/>
    </location>
</feature>
<protein>
    <recommendedName>
        <fullName evidence="7">Efflux pump dotC</fullName>
    </recommendedName>
    <alternativeName>
        <fullName evidence="8">Dothistromin biosynthesis protein C</fullName>
    </alternativeName>
</protein>
<feature type="compositionally biased region" description="Basic and acidic residues" evidence="9">
    <location>
        <begin position="22"/>
        <end position="35"/>
    </location>
</feature>
<keyword evidence="5 10" id="KW-0472">Membrane</keyword>
<feature type="transmembrane region" description="Helical" evidence="10">
    <location>
        <begin position="180"/>
        <end position="200"/>
    </location>
</feature>
<feature type="transmembrane region" description="Helical" evidence="10">
    <location>
        <begin position="524"/>
        <end position="542"/>
    </location>
</feature>
<dbReference type="RefSeq" id="XP_024322486.1">
    <property type="nucleotide sequence ID" value="XM_024469622.1"/>
</dbReference>
<dbReference type="InterPro" id="IPR020846">
    <property type="entry name" value="MFS_dom"/>
</dbReference>
<gene>
    <name evidence="12" type="ORF">VC83_06016</name>
</gene>
<dbReference type="PROSITE" id="PS50850">
    <property type="entry name" value="MFS"/>
    <property type="match status" value="1"/>
</dbReference>
<dbReference type="eggNOG" id="KOG0254">
    <property type="taxonomic scope" value="Eukaryota"/>
</dbReference>
<sequence>MEKKTAPERSPSPAASPATESTKTRDEDTTPKESDQDVAPAPLEPERERTALQTAVLMFALCASVFLAALDVTIVTTALPTISSYFKTSMAYTWVGSAYMLSSAASTPIWGKVSDIWGRKPILLVVSAIFFFGSALAAAAINIDMLIAGRAVQGLGGGGLLTLVNICISDLFSMRNRAKYYGFIGMTWAFASAIGPILGGVLTEKVSWRWCFYINLPITGVAFFIIAFLLHLDTPKTPVVTGLLVVDWLGSISIAGATVMFLLGLTLGGVIHPWDSPIVLCMLIFGPLLFLVFLAIEWKVAKYPIMPLEMFENPSNIASLLGVFFHGMMMVIGSFFVPLYFQSVLGATALLSGVWLLPLALSLSFSSAGTGLYISKTGRYMDCIRGAFTLSIVGFGLLYDLPLGKTWSKIIIYQIICGLGVGPNFQSLLLALQNQVKPHHYASVTATLGFTRNLATAIGVVVGNVVFQNSMLKEEPHLKASLSPQAAEMLSGKNAESSVFFVNTLPALQRDIARAAYYASLRNVWLTAVAFAAGGLISCVFIKGRELSKVHEKVETGLEAEERKARERKAAAETKTAGEKDIV</sequence>
<dbReference type="GO" id="GO:0005886">
    <property type="term" value="C:plasma membrane"/>
    <property type="evidence" value="ECO:0007669"/>
    <property type="project" value="TreeGrafter"/>
</dbReference>
<dbReference type="Gene3D" id="1.20.1720.10">
    <property type="entry name" value="Multidrug resistance protein D"/>
    <property type="match status" value="1"/>
</dbReference>
<evidence type="ECO:0000313" key="12">
    <source>
        <dbReference type="EMBL" id="OAF57195.1"/>
    </source>
</evidence>
<feature type="transmembrane region" description="Helical" evidence="10">
    <location>
        <begin position="317"/>
        <end position="341"/>
    </location>
</feature>
<dbReference type="PANTHER" id="PTHR23501:SF102">
    <property type="entry name" value="DRUG TRANSPORTER, PUTATIVE (AFU_ORTHOLOGUE AFUA_3G08530)-RELATED"/>
    <property type="match status" value="1"/>
</dbReference>
<dbReference type="FunFam" id="1.20.1720.10:FF:000014">
    <property type="entry name" value="MFS drug transporter, putative"/>
    <property type="match status" value="1"/>
</dbReference>
<dbReference type="CDD" id="cd17502">
    <property type="entry name" value="MFS_Azr1_MDR_like"/>
    <property type="match status" value="1"/>
</dbReference>
<proteinExistence type="inferred from homology"/>
<dbReference type="InterPro" id="IPR011701">
    <property type="entry name" value="MFS"/>
</dbReference>
<feature type="transmembrane region" description="Helical" evidence="10">
    <location>
        <begin position="212"/>
        <end position="232"/>
    </location>
</feature>
<dbReference type="PRINTS" id="PR01036">
    <property type="entry name" value="TCRTETB"/>
</dbReference>
<keyword evidence="4 10" id="KW-1133">Transmembrane helix</keyword>
<reference evidence="12" key="1">
    <citation type="submission" date="2016-03" db="EMBL/GenBank/DDBJ databases">
        <title>Updated assembly of Pseudogymnoascus destructans, the fungus causing white-nose syndrome of bats.</title>
        <authorList>
            <person name="Palmer J.M."/>
            <person name="Drees K.P."/>
            <person name="Foster J.T."/>
            <person name="Lindner D.L."/>
        </authorList>
    </citation>
    <scope>NUCLEOTIDE SEQUENCE [LARGE SCALE GENOMIC DNA]</scope>
    <source>
        <strain evidence="12">20631-21</strain>
    </source>
</reference>
<feature type="domain" description="Major facilitator superfamily (MFS) profile" evidence="11">
    <location>
        <begin position="57"/>
        <end position="546"/>
    </location>
</feature>
<dbReference type="SUPFAM" id="SSF103473">
    <property type="entry name" value="MFS general substrate transporter"/>
    <property type="match status" value="2"/>
</dbReference>
<evidence type="ECO:0000256" key="4">
    <source>
        <dbReference type="ARBA" id="ARBA00022989"/>
    </source>
</evidence>
<dbReference type="Gene3D" id="1.20.1250.20">
    <property type="entry name" value="MFS general substrate transporter like domains"/>
    <property type="match status" value="1"/>
</dbReference>
<feature type="transmembrane region" description="Helical" evidence="10">
    <location>
        <begin position="444"/>
        <end position="467"/>
    </location>
</feature>
<dbReference type="FunFam" id="1.20.1250.20:FF:000196">
    <property type="entry name" value="MFS toxin efflux pump (AflT)"/>
    <property type="match status" value="1"/>
</dbReference>
<feature type="region of interest" description="Disordered" evidence="9">
    <location>
        <begin position="1"/>
        <end position="45"/>
    </location>
</feature>
<dbReference type="PANTHER" id="PTHR23501">
    <property type="entry name" value="MAJOR FACILITATOR SUPERFAMILY"/>
    <property type="match status" value="1"/>
</dbReference>
<evidence type="ECO:0000256" key="6">
    <source>
        <dbReference type="ARBA" id="ARBA00057269"/>
    </source>
</evidence>
<feature type="transmembrane region" description="Helical" evidence="10">
    <location>
        <begin position="353"/>
        <end position="374"/>
    </location>
</feature>